<name>A0A4V4HQ15_9ACTN</name>
<dbReference type="PROSITE" id="PS51186">
    <property type="entry name" value="GNAT"/>
    <property type="match status" value="2"/>
</dbReference>
<dbReference type="GO" id="GO:0005737">
    <property type="term" value="C:cytoplasm"/>
    <property type="evidence" value="ECO:0007669"/>
    <property type="project" value="TreeGrafter"/>
</dbReference>
<dbReference type="CDD" id="cd04301">
    <property type="entry name" value="NAT_SF"/>
    <property type="match status" value="1"/>
</dbReference>
<dbReference type="GO" id="GO:0008999">
    <property type="term" value="F:protein-N-terminal-alanine acetyltransferase activity"/>
    <property type="evidence" value="ECO:0007669"/>
    <property type="project" value="TreeGrafter"/>
</dbReference>
<accession>A0A4V4HQ15</accession>
<dbReference type="Pfam" id="PF13302">
    <property type="entry name" value="Acetyltransf_3"/>
    <property type="match status" value="2"/>
</dbReference>
<proteinExistence type="predicted"/>
<feature type="domain" description="N-acetyltransferase" evidence="1">
    <location>
        <begin position="21"/>
        <end position="176"/>
    </location>
</feature>
<dbReference type="AlphaFoldDB" id="A0A4V4HQ15"/>
<dbReference type="Proteomes" id="UP000305792">
    <property type="component" value="Unassembled WGS sequence"/>
</dbReference>
<sequence>MPAGAAQSVPMEPVTLDADGLRLVAWEQRHLADLARIYADPLIERYLVMPLPWGGPARDRFVSMQVRHWQGGNPRWAVEEDGALVGSMALTKSFPSELTITYVTAPWARGRGVAQRAIRAAVAFGFERLGAKRIAWDAIVGNHASRLAALRTGFTVEGIARSGVNQRGTSRDCWVGGILPGEVRGPENPPWHYAVAKRQAAFFTAPQPVLDTGAAGLRLRPLQRSDLGDLAATCADPETQRWVGGLPNPYTRDDADAWLDFSRGRRDRAETVLYALADADDRYCGSVELVLKAPGEAELGYFCAPWARGRGWTTAAVRRLCRLGFEELALERIAWRAVVGNEASRRVAEKAGFTVEGVGRGLRHGADGRVDSWIGSLFPADLG</sequence>
<dbReference type="InterPro" id="IPR051908">
    <property type="entry name" value="Ribosomal_N-acetyltransferase"/>
</dbReference>
<dbReference type="PANTHER" id="PTHR43441">
    <property type="entry name" value="RIBOSOMAL-PROTEIN-SERINE ACETYLTRANSFERASE"/>
    <property type="match status" value="1"/>
</dbReference>
<dbReference type="GO" id="GO:1990189">
    <property type="term" value="F:protein N-terminal-serine acetyltransferase activity"/>
    <property type="evidence" value="ECO:0007669"/>
    <property type="project" value="TreeGrafter"/>
</dbReference>
<reference evidence="2 3" key="1">
    <citation type="journal article" date="2018" name="Int. J. Syst. Evol. Microbiol.">
        <title>Glycomyces paridis sp. nov., isolated from the medicinal plant Paris polyphylla.</title>
        <authorList>
            <person name="Fang X.M."/>
            <person name="Bai J.L."/>
            <person name="Su J."/>
            <person name="Zhao L.L."/>
            <person name="Liu H.Y."/>
            <person name="Ma B.P."/>
            <person name="Zhang Y.Q."/>
            <person name="Yu L.Y."/>
        </authorList>
    </citation>
    <scope>NUCLEOTIDE SEQUENCE [LARGE SCALE GENOMIC DNA]</scope>
    <source>
        <strain evidence="2 3">CPCC 204357</strain>
    </source>
</reference>
<evidence type="ECO:0000313" key="2">
    <source>
        <dbReference type="EMBL" id="THV32026.1"/>
    </source>
</evidence>
<dbReference type="SUPFAM" id="SSF55729">
    <property type="entry name" value="Acyl-CoA N-acyltransferases (Nat)"/>
    <property type="match status" value="2"/>
</dbReference>
<dbReference type="EMBL" id="STGX01000001">
    <property type="protein sequence ID" value="THV32026.1"/>
    <property type="molecule type" value="Genomic_DNA"/>
</dbReference>
<dbReference type="InterPro" id="IPR016181">
    <property type="entry name" value="Acyl_CoA_acyltransferase"/>
</dbReference>
<gene>
    <name evidence="2" type="ORF">E9998_00800</name>
</gene>
<organism evidence="2 3">
    <name type="scientific">Glycomyces paridis</name>
    <dbReference type="NCBI Taxonomy" id="2126555"/>
    <lineage>
        <taxon>Bacteria</taxon>
        <taxon>Bacillati</taxon>
        <taxon>Actinomycetota</taxon>
        <taxon>Actinomycetes</taxon>
        <taxon>Glycomycetales</taxon>
        <taxon>Glycomycetaceae</taxon>
        <taxon>Glycomyces</taxon>
    </lineage>
</organism>
<keyword evidence="3" id="KW-1185">Reference proteome</keyword>
<evidence type="ECO:0000259" key="1">
    <source>
        <dbReference type="PROSITE" id="PS51186"/>
    </source>
</evidence>
<dbReference type="Gene3D" id="3.40.630.30">
    <property type="match status" value="2"/>
</dbReference>
<protein>
    <submittedName>
        <fullName evidence="2">GNAT family N-acetyltransferase</fullName>
    </submittedName>
</protein>
<comment type="caution">
    <text evidence="2">The sequence shown here is derived from an EMBL/GenBank/DDBJ whole genome shotgun (WGS) entry which is preliminary data.</text>
</comment>
<dbReference type="InterPro" id="IPR000182">
    <property type="entry name" value="GNAT_dom"/>
</dbReference>
<evidence type="ECO:0000313" key="3">
    <source>
        <dbReference type="Proteomes" id="UP000305792"/>
    </source>
</evidence>
<feature type="domain" description="N-acetyltransferase" evidence="1">
    <location>
        <begin position="217"/>
        <end position="379"/>
    </location>
</feature>
<dbReference type="PANTHER" id="PTHR43441:SF10">
    <property type="entry name" value="ACETYLTRANSFERASE"/>
    <property type="match status" value="1"/>
</dbReference>
<keyword evidence="2" id="KW-0808">Transferase</keyword>